<comment type="caution">
    <text evidence="4">The sequence shown here is derived from an EMBL/GenBank/DDBJ whole genome shotgun (WGS) entry which is preliminary data.</text>
</comment>
<dbReference type="InterPro" id="IPR027283">
    <property type="entry name" value="YerD"/>
</dbReference>
<dbReference type="EMBL" id="APNK01000017">
    <property type="protein sequence ID" value="KEZ77122.1"/>
    <property type="molecule type" value="Genomic_DNA"/>
</dbReference>
<dbReference type="Gene3D" id="3.20.20.70">
    <property type="entry name" value="Aldolase class I"/>
    <property type="match status" value="1"/>
</dbReference>
<dbReference type="OrthoDB" id="9795032at2"/>
<proteinExistence type="inferred from homology"/>
<dbReference type="PIRSF" id="PIRSF500060">
    <property type="entry name" value="UCP500060"/>
    <property type="match status" value="1"/>
</dbReference>
<organism evidence="4 5">
    <name type="scientific">Salinisphaera hydrothermalis (strain C41B8)</name>
    <dbReference type="NCBI Taxonomy" id="1304275"/>
    <lineage>
        <taxon>Bacteria</taxon>
        <taxon>Pseudomonadati</taxon>
        <taxon>Pseudomonadota</taxon>
        <taxon>Gammaproteobacteria</taxon>
        <taxon>Salinisphaerales</taxon>
        <taxon>Salinisphaeraceae</taxon>
        <taxon>Salinisphaera</taxon>
    </lineage>
</organism>
<dbReference type="Proteomes" id="UP000028302">
    <property type="component" value="Unassembled WGS sequence"/>
</dbReference>
<dbReference type="AlphaFoldDB" id="A0A084IK88"/>
<keyword evidence="5" id="KW-1185">Reference proteome</keyword>
<dbReference type="PATRIC" id="fig|1304275.5.peg.2395"/>
<dbReference type="PANTHER" id="PTHR43819:SF1">
    <property type="entry name" value="ARCHAEAL-TYPE GLUTAMATE SYNTHASE [NADPH]"/>
    <property type="match status" value="1"/>
</dbReference>
<evidence type="ECO:0000313" key="4">
    <source>
        <dbReference type="EMBL" id="KEZ77122.1"/>
    </source>
</evidence>
<feature type="domain" description="Glutamate synthase" evidence="3">
    <location>
        <begin position="153"/>
        <end position="469"/>
    </location>
</feature>
<comment type="similarity">
    <text evidence="1 2">Belongs to the glutamate synthase family.</text>
</comment>
<evidence type="ECO:0000256" key="2">
    <source>
        <dbReference type="PIRNR" id="PIRNR006429"/>
    </source>
</evidence>
<dbReference type="PANTHER" id="PTHR43819">
    <property type="entry name" value="ARCHAEAL-TYPE GLUTAMATE SYNTHASE [NADPH]"/>
    <property type="match status" value="1"/>
</dbReference>
<gene>
    <name evidence="4" type="ORF">C41B8_11748</name>
</gene>
<dbReference type="STRING" id="1304275.C41B8_11748"/>
<dbReference type="GO" id="GO:0006537">
    <property type="term" value="P:glutamate biosynthetic process"/>
    <property type="evidence" value="ECO:0007669"/>
    <property type="project" value="InterPro"/>
</dbReference>
<evidence type="ECO:0000313" key="5">
    <source>
        <dbReference type="Proteomes" id="UP000028302"/>
    </source>
</evidence>
<name>A0A084IK88_SALHC</name>
<sequence>MRYIGLIAAFVATGVFAGLTFLAPRYFALFFIISGLFLTVGLRDLLQAEHALLRNYPLLAHFRWLFEAIRPEIRQYLIESDTEAAPFSREQRSQVYARAKGANDADPFGTELDVYAEGHEWLAHSMAARTPSETPPRVHIGGPDCSRPYSASTLNISAMSFGSLSGNAIRALNKGAAKGGFAHDTGEGSISRHHKEYGGDLIWELGSGYFGCRAKDGSFDRAQFVDRASDDQVKMIEIKMSQGAKPGHGGVLPGRKVTQEIAEARGVPVGQTCVSPPYHTAFSTPIEMMEFIADLREGSGGKPVGFKLCIGHGWQFMSLAKAMLKTGITPDFIVIDGAEGGTGAAPLELADNVGTPLREGLVWAHNTLVGAGLRERIKIGASGKITSGFRMASNMALGADWCNSARGFMFAVGCVQSESCHTDRCPTGVATQNPRRQRAIVVPEKAERVYHFHRATVAAMQEVVATVGLDHPAQLAPEHLCRRTRDSEIQSADQVYRFLKTGELLVASARRGRYEAAWARAQAESFLPRSHAA</sequence>
<dbReference type="RefSeq" id="WP_051883448.1">
    <property type="nucleotide sequence ID" value="NZ_APNK01000017.1"/>
</dbReference>
<dbReference type="InterPro" id="IPR024188">
    <property type="entry name" value="GltB"/>
</dbReference>
<dbReference type="SUPFAM" id="SSF51395">
    <property type="entry name" value="FMN-linked oxidoreductases"/>
    <property type="match status" value="1"/>
</dbReference>
<dbReference type="PIRSF" id="PIRSF006429">
    <property type="entry name" value="GOGAT_lg_2"/>
    <property type="match status" value="1"/>
</dbReference>
<dbReference type="CDD" id="cd02808">
    <property type="entry name" value="GltS_FMN"/>
    <property type="match status" value="1"/>
</dbReference>
<dbReference type="InterPro" id="IPR013785">
    <property type="entry name" value="Aldolase_TIM"/>
</dbReference>
<dbReference type="eggNOG" id="COG0069">
    <property type="taxonomic scope" value="Bacteria"/>
</dbReference>
<accession>A0A084IK88</accession>
<dbReference type="GO" id="GO:0015930">
    <property type="term" value="F:glutamate synthase activity"/>
    <property type="evidence" value="ECO:0007669"/>
    <property type="project" value="InterPro"/>
</dbReference>
<dbReference type="InterPro" id="IPR002932">
    <property type="entry name" value="Glu_synthdom"/>
</dbReference>
<protein>
    <submittedName>
        <fullName evidence="4">Glutamate synthase</fullName>
    </submittedName>
</protein>
<reference evidence="4 5" key="1">
    <citation type="submission" date="2013-03" db="EMBL/GenBank/DDBJ databases">
        <title>Salinisphaera hydrothermalis C41B8 Genome Sequencing.</title>
        <authorList>
            <person name="Li C."/>
            <person name="Lai Q."/>
            <person name="Shao Z."/>
        </authorList>
    </citation>
    <scope>NUCLEOTIDE SEQUENCE [LARGE SCALE GENOMIC DNA]</scope>
    <source>
        <strain evidence="4 5">C41B8</strain>
    </source>
</reference>
<evidence type="ECO:0000256" key="1">
    <source>
        <dbReference type="ARBA" id="ARBA00009716"/>
    </source>
</evidence>
<evidence type="ECO:0000259" key="3">
    <source>
        <dbReference type="Pfam" id="PF01645"/>
    </source>
</evidence>
<dbReference type="Pfam" id="PF01645">
    <property type="entry name" value="Glu_synthase"/>
    <property type="match status" value="1"/>
</dbReference>